<evidence type="ECO:0000259" key="8">
    <source>
        <dbReference type="PROSITE" id="PS50072"/>
    </source>
</evidence>
<keyword evidence="4 5" id="KW-0413">Isomerase</keyword>
<dbReference type="InterPro" id="IPR046357">
    <property type="entry name" value="PPIase_dom_sf"/>
</dbReference>
<protein>
    <recommendedName>
        <fullName evidence="6">Peptidyl-prolyl cis-trans isomerase</fullName>
        <ecNumber evidence="6">5.2.1.8</ecNumber>
    </recommendedName>
</protein>
<keyword evidence="10" id="KW-1185">Reference proteome</keyword>
<dbReference type="KEGG" id="grs:C7S20_01060"/>
<dbReference type="EC" id="5.2.1.8" evidence="6"/>
<dbReference type="Pfam" id="PF00254">
    <property type="entry name" value="FKBP_C"/>
    <property type="match status" value="1"/>
</dbReference>
<evidence type="ECO:0000313" key="10">
    <source>
        <dbReference type="Proteomes" id="UP000241507"/>
    </source>
</evidence>
<dbReference type="AlphaFoldDB" id="A0A2R3Z133"/>
<dbReference type="Gene3D" id="2.40.100.10">
    <property type="entry name" value="Cyclophilin-like"/>
    <property type="match status" value="1"/>
</dbReference>
<dbReference type="Pfam" id="PF00160">
    <property type="entry name" value="Pro_isomerase"/>
    <property type="match status" value="1"/>
</dbReference>
<evidence type="ECO:0000256" key="6">
    <source>
        <dbReference type="RuleBase" id="RU003915"/>
    </source>
</evidence>
<dbReference type="RefSeq" id="WP_107010749.1">
    <property type="nucleotide sequence ID" value="NZ_CP028136.1"/>
</dbReference>
<evidence type="ECO:0000256" key="3">
    <source>
        <dbReference type="ARBA" id="ARBA00023110"/>
    </source>
</evidence>
<dbReference type="Gene3D" id="3.10.50.40">
    <property type="match status" value="1"/>
</dbReference>
<dbReference type="PROSITE" id="PS00170">
    <property type="entry name" value="CSA_PPIASE_1"/>
    <property type="match status" value="1"/>
</dbReference>
<comment type="similarity">
    <text evidence="2">Belongs to the cyclophilin-type PPIase family.</text>
</comment>
<feature type="domain" description="PPIase cyclophilin-type" evidence="8">
    <location>
        <begin position="14"/>
        <end position="145"/>
    </location>
</feature>
<dbReference type="InterPro" id="IPR044666">
    <property type="entry name" value="Cyclophilin_A-like"/>
</dbReference>
<dbReference type="InterPro" id="IPR001179">
    <property type="entry name" value="PPIase_FKBP_dom"/>
</dbReference>
<dbReference type="CDD" id="cd00317">
    <property type="entry name" value="cyclophilin"/>
    <property type="match status" value="1"/>
</dbReference>
<dbReference type="InterPro" id="IPR002130">
    <property type="entry name" value="Cyclophilin-type_PPIase_dom"/>
</dbReference>
<evidence type="ECO:0000256" key="4">
    <source>
        <dbReference type="ARBA" id="ARBA00023235"/>
    </source>
</evidence>
<dbReference type="OrthoDB" id="9807797at2"/>
<comment type="catalytic activity">
    <reaction evidence="1 5 6">
        <text>[protein]-peptidylproline (omega=180) = [protein]-peptidylproline (omega=0)</text>
        <dbReference type="Rhea" id="RHEA:16237"/>
        <dbReference type="Rhea" id="RHEA-COMP:10747"/>
        <dbReference type="Rhea" id="RHEA-COMP:10748"/>
        <dbReference type="ChEBI" id="CHEBI:83833"/>
        <dbReference type="ChEBI" id="CHEBI:83834"/>
        <dbReference type="EC" id="5.2.1.8"/>
    </reaction>
</comment>
<dbReference type="InterPro" id="IPR020892">
    <property type="entry name" value="Cyclophilin-type_PPIase_CS"/>
</dbReference>
<dbReference type="PRINTS" id="PR00153">
    <property type="entry name" value="CSAPPISMRASE"/>
</dbReference>
<sequence length="310" mass="33866">MNDGLYAKFHTSKGEILAELEYKKTPGTVGNFVGLAEGKIENKAKKKGEPYYDGLKFHRVIPDFMIQGGDPQGTGAGGPGYNFDDEIHPDLKHDEPGKLSMANAGPGTNGSQFFITHVETPWLDGKHTVFGNVVEGQDVVDKIQQGDKIEKLEIIREGSDAENFDAVKAFENFNAEKVKKEEEAKKKAEAELEKLAAGFEKTESGLRYKIINKGDGKQAEKGKTVAVHYKGQLADGTVFDSSYKRNKPLEFPVGMGHVIPGWDEGILKLKVGDKARLVIPPHLGYGERGAGGVIPPNAILVFDVELMEVK</sequence>
<gene>
    <name evidence="9" type="ORF">C7S20_01060</name>
</gene>
<dbReference type="PROSITE" id="PS50072">
    <property type="entry name" value="CSA_PPIASE_2"/>
    <property type="match status" value="1"/>
</dbReference>
<dbReference type="FunFam" id="3.10.50.40:FF:000047">
    <property type="entry name" value="Peptidylprolyl isomerase"/>
    <property type="match status" value="1"/>
</dbReference>
<keyword evidence="3 5" id="KW-0697">Rotamase</keyword>
<dbReference type="Proteomes" id="UP000241507">
    <property type="component" value="Chromosome"/>
</dbReference>
<dbReference type="EMBL" id="CP028136">
    <property type="protein sequence ID" value="AVR43964.1"/>
    <property type="molecule type" value="Genomic_DNA"/>
</dbReference>
<comment type="similarity">
    <text evidence="6">Belongs to the FKBP-type PPIase family.</text>
</comment>
<proteinExistence type="inferred from homology"/>
<accession>A0A2R3Z133</accession>
<dbReference type="SUPFAM" id="SSF54534">
    <property type="entry name" value="FKBP-like"/>
    <property type="match status" value="1"/>
</dbReference>
<dbReference type="GO" id="GO:0006457">
    <property type="term" value="P:protein folding"/>
    <property type="evidence" value="ECO:0007669"/>
    <property type="project" value="InterPro"/>
</dbReference>
<evidence type="ECO:0000256" key="1">
    <source>
        <dbReference type="ARBA" id="ARBA00000971"/>
    </source>
</evidence>
<name>A0A2R3Z133_9FLAO</name>
<evidence type="ECO:0000256" key="2">
    <source>
        <dbReference type="ARBA" id="ARBA00007365"/>
    </source>
</evidence>
<evidence type="ECO:0000259" key="7">
    <source>
        <dbReference type="PROSITE" id="PS50059"/>
    </source>
</evidence>
<dbReference type="PROSITE" id="PS50059">
    <property type="entry name" value="FKBP_PPIASE"/>
    <property type="match status" value="1"/>
</dbReference>
<organism evidence="9 10">
    <name type="scientific">Christiangramia fulva</name>
    <dbReference type="NCBI Taxonomy" id="2126553"/>
    <lineage>
        <taxon>Bacteria</taxon>
        <taxon>Pseudomonadati</taxon>
        <taxon>Bacteroidota</taxon>
        <taxon>Flavobacteriia</taxon>
        <taxon>Flavobacteriales</taxon>
        <taxon>Flavobacteriaceae</taxon>
        <taxon>Christiangramia</taxon>
    </lineage>
</organism>
<evidence type="ECO:0000313" key="9">
    <source>
        <dbReference type="EMBL" id="AVR43964.1"/>
    </source>
</evidence>
<reference evidence="10" key="1">
    <citation type="submission" date="2018-03" db="EMBL/GenBank/DDBJ databases">
        <title>Gramella fulva sp. nov., isolated from a dry surface of tidal flat.</title>
        <authorList>
            <person name="Hwang S.H."/>
            <person name="Hwang W.M."/>
            <person name="Kang K."/>
            <person name="Ahn T.-Y."/>
        </authorList>
    </citation>
    <scope>NUCLEOTIDE SEQUENCE [LARGE SCALE GENOMIC DNA]</scope>
    <source>
        <strain evidence="10">SH35</strain>
    </source>
</reference>
<feature type="domain" description="PPIase FKBP-type" evidence="7">
    <location>
        <begin position="222"/>
        <end position="310"/>
    </location>
</feature>
<evidence type="ECO:0000256" key="5">
    <source>
        <dbReference type="PROSITE-ProRule" id="PRU00277"/>
    </source>
</evidence>
<dbReference type="PANTHER" id="PTHR45625">
    <property type="entry name" value="PEPTIDYL-PROLYL CIS-TRANS ISOMERASE-RELATED"/>
    <property type="match status" value="1"/>
</dbReference>
<dbReference type="GO" id="GO:0003755">
    <property type="term" value="F:peptidyl-prolyl cis-trans isomerase activity"/>
    <property type="evidence" value="ECO:0007669"/>
    <property type="project" value="UniProtKB-UniRule"/>
</dbReference>
<dbReference type="SUPFAM" id="SSF50891">
    <property type="entry name" value="Cyclophilin-like"/>
    <property type="match status" value="1"/>
</dbReference>
<dbReference type="PANTHER" id="PTHR45625:SF4">
    <property type="entry name" value="PEPTIDYLPROLYL ISOMERASE DOMAIN AND WD REPEAT-CONTAINING PROTEIN 1"/>
    <property type="match status" value="1"/>
</dbReference>
<dbReference type="InterPro" id="IPR029000">
    <property type="entry name" value="Cyclophilin-like_dom_sf"/>
</dbReference>